<dbReference type="InterPro" id="IPR023179">
    <property type="entry name" value="GTP-bd_ortho_bundle_sf"/>
</dbReference>
<comment type="subcellular location">
    <subcellularLocation>
        <location evidence="1">Nucleus</location>
        <location evidence="1">Nucleolus</location>
    </subcellularLocation>
</comment>
<feature type="region of interest" description="Disordered" evidence="9">
    <location>
        <begin position="1"/>
        <end position="20"/>
    </location>
</feature>
<accession>A0A7G3ALQ2</accession>
<dbReference type="Pfam" id="PF08701">
    <property type="entry name" value="GN3L_Grn1"/>
    <property type="match status" value="1"/>
</dbReference>
<evidence type="ECO:0000256" key="3">
    <source>
        <dbReference type="ARBA" id="ARBA00023054"/>
    </source>
</evidence>
<feature type="compositionally biased region" description="Basic residues" evidence="9">
    <location>
        <begin position="25"/>
        <end position="54"/>
    </location>
</feature>
<dbReference type="PROSITE" id="PS51721">
    <property type="entry name" value="G_CP"/>
    <property type="match status" value="1"/>
</dbReference>
<dbReference type="FunFam" id="3.40.50.300:FF:000571">
    <property type="entry name" value="Guanine nucleotide-binding protein-like NSN1"/>
    <property type="match status" value="1"/>
</dbReference>
<dbReference type="PANTHER" id="PTHR11089">
    <property type="entry name" value="GTP-BINDING PROTEIN-RELATED"/>
    <property type="match status" value="1"/>
</dbReference>
<organism evidence="11">
    <name type="scientific">Lutzomyia longipalpis</name>
    <name type="common">Sand fly</name>
    <dbReference type="NCBI Taxonomy" id="7200"/>
    <lineage>
        <taxon>Eukaryota</taxon>
        <taxon>Metazoa</taxon>
        <taxon>Ecdysozoa</taxon>
        <taxon>Arthropoda</taxon>
        <taxon>Hexapoda</taxon>
        <taxon>Insecta</taxon>
        <taxon>Pterygota</taxon>
        <taxon>Neoptera</taxon>
        <taxon>Endopterygota</taxon>
        <taxon>Diptera</taxon>
        <taxon>Nematocera</taxon>
        <taxon>Psychodoidea</taxon>
        <taxon>Psychodidae</taxon>
        <taxon>Lutzomyia</taxon>
        <taxon>Lutzomyia</taxon>
    </lineage>
</organism>
<dbReference type="GO" id="GO:0051239">
    <property type="term" value="P:regulation of multicellular organismal process"/>
    <property type="evidence" value="ECO:0007669"/>
    <property type="project" value="UniProtKB-ARBA"/>
</dbReference>
<dbReference type="EMBL" id="GITU01006249">
    <property type="protein sequence ID" value="MBC1174952.1"/>
    <property type="molecule type" value="Transcribed_RNA"/>
</dbReference>
<feature type="compositionally biased region" description="Acidic residues" evidence="9">
    <location>
        <begin position="580"/>
        <end position="591"/>
    </location>
</feature>
<dbReference type="GO" id="GO:0050793">
    <property type="term" value="P:regulation of developmental process"/>
    <property type="evidence" value="ECO:0007669"/>
    <property type="project" value="UniProtKB-ARBA"/>
</dbReference>
<dbReference type="AlphaFoldDB" id="A0A7G3ALQ2"/>
<evidence type="ECO:0000256" key="6">
    <source>
        <dbReference type="ARBA" id="ARBA00059892"/>
    </source>
</evidence>
<dbReference type="Gene3D" id="3.40.50.300">
    <property type="entry name" value="P-loop containing nucleotide triphosphate hydrolases"/>
    <property type="match status" value="1"/>
</dbReference>
<keyword evidence="5" id="KW-0539">Nucleus</keyword>
<comment type="function">
    <text evidence="6">May play a role in regulating cellular proliferation.</text>
</comment>
<feature type="coiled-coil region" evidence="8">
    <location>
        <begin position="61"/>
        <end position="109"/>
    </location>
</feature>
<feature type="compositionally biased region" description="Basic residues" evidence="9">
    <location>
        <begin position="550"/>
        <end position="562"/>
    </location>
</feature>
<dbReference type="InterPro" id="IPR006073">
    <property type="entry name" value="GTP-bd"/>
</dbReference>
<dbReference type="PRINTS" id="PR00326">
    <property type="entry name" value="GTP1OBG"/>
</dbReference>
<dbReference type="Gene3D" id="1.10.1580.10">
    <property type="match status" value="1"/>
</dbReference>
<evidence type="ECO:0000313" key="11">
    <source>
        <dbReference type="EMBL" id="MBC1174952.1"/>
    </source>
</evidence>
<keyword evidence="4" id="KW-0342">GTP-binding</keyword>
<dbReference type="InterPro" id="IPR014813">
    <property type="entry name" value="Gnl3_N_dom"/>
</dbReference>
<reference evidence="11" key="1">
    <citation type="journal article" date="2020" name="BMC">
        <title>Leishmania infection induces a limited differential gene expression in the sand fly midgut.</title>
        <authorList>
            <person name="Coutinho-Abreu I.V."/>
            <person name="Serafim T.D."/>
            <person name="Meneses C."/>
            <person name="Kamhawi S."/>
            <person name="Oliveira F."/>
            <person name="Valenzuela J.G."/>
        </authorList>
    </citation>
    <scope>NUCLEOTIDE SEQUENCE</scope>
    <source>
        <strain evidence="11">Jacobina</strain>
        <tissue evidence="11">Midgut</tissue>
    </source>
</reference>
<protein>
    <recommendedName>
        <fullName evidence="7">Guanine nucleotide-binding protein-like 3 homolog</fullName>
    </recommendedName>
</protein>
<feature type="compositionally biased region" description="Basic and acidic residues" evidence="9">
    <location>
        <begin position="509"/>
        <end position="532"/>
    </location>
</feature>
<keyword evidence="2" id="KW-0547">Nucleotide-binding</keyword>
<dbReference type="FunFam" id="1.10.1580.10:FF:000002">
    <property type="entry name" value="Guanine nucleotide-binding protein-like 3 (nucleolar)-like"/>
    <property type="match status" value="1"/>
</dbReference>
<feature type="domain" description="CP-type G" evidence="10">
    <location>
        <begin position="142"/>
        <end position="326"/>
    </location>
</feature>
<dbReference type="InterPro" id="IPR030378">
    <property type="entry name" value="G_CP_dom"/>
</dbReference>
<name>A0A7G3ALQ2_LUTLO</name>
<evidence type="ECO:0000256" key="9">
    <source>
        <dbReference type="SAM" id="MobiDB-lite"/>
    </source>
</evidence>
<evidence type="ECO:0000256" key="5">
    <source>
        <dbReference type="ARBA" id="ARBA00023242"/>
    </source>
</evidence>
<feature type="region of interest" description="Disordered" evidence="9">
    <location>
        <begin position="25"/>
        <end position="55"/>
    </location>
</feature>
<feature type="region of interest" description="Disordered" evidence="9">
    <location>
        <begin position="504"/>
        <end position="597"/>
    </location>
</feature>
<dbReference type="Pfam" id="PF01926">
    <property type="entry name" value="MMR_HSR1"/>
    <property type="match status" value="1"/>
</dbReference>
<evidence type="ECO:0000256" key="2">
    <source>
        <dbReference type="ARBA" id="ARBA00022741"/>
    </source>
</evidence>
<dbReference type="InterPro" id="IPR027417">
    <property type="entry name" value="P-loop_NTPase"/>
</dbReference>
<dbReference type="InterPro" id="IPR050755">
    <property type="entry name" value="TRAFAC_YlqF/YawG_RiboMat"/>
</dbReference>
<evidence type="ECO:0000259" key="10">
    <source>
        <dbReference type="PROSITE" id="PS51721"/>
    </source>
</evidence>
<proteinExistence type="predicted"/>
<dbReference type="CDD" id="cd04178">
    <property type="entry name" value="Nucleostemin_like"/>
    <property type="match status" value="1"/>
</dbReference>
<evidence type="ECO:0000256" key="4">
    <source>
        <dbReference type="ARBA" id="ARBA00023134"/>
    </source>
</evidence>
<keyword evidence="3 8" id="KW-0175">Coiled coil</keyword>
<dbReference type="GO" id="GO:0005525">
    <property type="term" value="F:GTP binding"/>
    <property type="evidence" value="ECO:0007669"/>
    <property type="project" value="UniProtKB-KW"/>
</dbReference>
<dbReference type="VEuPathDB" id="VectorBase:LLONM1_005821"/>
<evidence type="ECO:0000256" key="8">
    <source>
        <dbReference type="SAM" id="Coils"/>
    </source>
</evidence>
<evidence type="ECO:0000256" key="7">
    <source>
        <dbReference type="ARBA" id="ARBA00069022"/>
    </source>
</evidence>
<dbReference type="GO" id="GO:0005730">
    <property type="term" value="C:nucleolus"/>
    <property type="evidence" value="ECO:0007669"/>
    <property type="project" value="UniProtKB-SubCell"/>
</dbReference>
<dbReference type="SUPFAM" id="SSF52540">
    <property type="entry name" value="P-loop containing nucleoside triphosphate hydrolases"/>
    <property type="match status" value="1"/>
</dbReference>
<dbReference type="PANTHER" id="PTHR11089:SF30">
    <property type="entry name" value="GUANINE NUCLEOTIDE-BINDING PROTEIN-LIKE 3 HOMOLOG"/>
    <property type="match status" value="1"/>
</dbReference>
<sequence>MALKCLKKKQSKRQPAKIKYKIQKKVREHHRKLRKEAKKAVKSGKKKPGAKKKMIQVPNICPFKEDILKEAEAARQQAEEERKQRREMLKRKRVENQTLESLVASAQTRGAIHEALTLKQTPTEGKVYKEEKSKENSLKAYFKEFKKVIAAADVILEVVDARDPLGTRCEEVEKAVRAAGGTKKLVVVLNKADLVPRENLLKWLKYLRQFGPATAFKASTQDQAQKLGRRKFTERKNEKSLQGSVCVGAELLMSMLGNYCRNQGIKTSIRVGVVGIPNVGKSSVINSLKRSRACIVGSTPGITKQMQEVELDSKINLLDCPGIVFSKGNENDVAYVLKNAQKVSDVKDPVGVATAVLQRATKMFFCKLYDITMFDTPEEFFAKKAKRMGKIKKGGRLDILAAARSVLDDWNTGKIRYCTHPPESMDTDCHVGAQIVSTEAREFDMENFEQMETEVLASFGEVKKEEVMEITSSGPVTMQEVDDDDDDDGLKNLIAARTHIIEQDEEVEMKEAGPSETKRVRRTEPQAEEKPTGEAAIPGNQSLNKDMKNRLKKQKKRQAKSQKKVDNVADVLDSFTLDTKEEDDSDDDYSFDTDFKN</sequence>
<evidence type="ECO:0000256" key="1">
    <source>
        <dbReference type="ARBA" id="ARBA00004604"/>
    </source>
</evidence>